<dbReference type="SUPFAM" id="SSF52058">
    <property type="entry name" value="L domain-like"/>
    <property type="match status" value="2"/>
</dbReference>
<protein>
    <recommendedName>
        <fullName evidence="3">MucBP domain-containing protein</fullName>
    </recommendedName>
</protein>
<dbReference type="PANTHER" id="PTHR47566:SF1">
    <property type="entry name" value="PROTEIN NUD1"/>
    <property type="match status" value="1"/>
</dbReference>
<sequence length="754" mass="85137">MKKRLVEWMGIVFLSCFFIFSPYGSLCVDAQTNDKGHLFVGEVAIDSQNFPDPIFQEYVKNTIAKGSESLTQEMIKTVKELNLSKLKIKSIKGIEFFSFLESLNCNGLGLTTVDLSKNTYLLDLKISNNQLTELDLRANVTLNSLEARGNKLTAIDVRQNPRLKNLYIEDNQINEIDVSNNKQLIGLYFSRNRLKTIDLSQNSLLQTLYVDSNPLEELNLKSNPTIGTILANNTPLITLDVSNNPKLFQLYLTKTKIKSIDVRQNPKLKTFVAGNISLTKLDVTQNPELQHLSVGSNKLTTIDLSQNLKLQILEIGNNDLSELDIKYNTELLTLTADNNKLMKLDTTNNPKLSELTVGRNGLTELDTQNNKQLSSLHVDSNKLKKLNIQHLPLLKTLNCGMNFLTELDVTNQAELLYLRANSNQLNVLDVTNNPKLSSLYVQFNHLTSIDVTNNSLLDFKSSDFHNQAATADIYYEKGRWFIDFTQFSKLVAGNVNIEESGWQYDKITGKASISGTYSEPPKQLTYNYLLRDQNQMDVTLTLNALIAQGEPVTIHYKDIKGNKIKNSTELTGNLGDSWQVTPPEIDDYFFQEAQGNTAGKFTELIQEVTFIYKQGALEITSLPADIDFGVHTVGNKTRVEMPLLSAPLIVADQRSRRTNWALNVKLTQKLTHEEDSSIVLPQAIRYKKSDDIEEILGEQQIIIYKNDTKEMGEFEISRHWSDGKEGLKLETGAYEVLKKGGYKAIIFWELGVYP</sequence>
<comment type="caution">
    <text evidence="5">The sequence shown here is derived from an EMBL/GenBank/DDBJ whole genome shotgun (WGS) entry which is preliminary data.</text>
</comment>
<reference evidence="5" key="1">
    <citation type="submission" date="2017-05" db="EMBL/GenBank/DDBJ databases">
        <title>The Genome Sequence of Enterococcus sp. 4G2_DIV0659.</title>
        <authorList>
            <consortium name="The Broad Institute Genomics Platform"/>
            <consortium name="The Broad Institute Genomic Center for Infectious Diseases"/>
            <person name="Earl A."/>
            <person name="Manson A."/>
            <person name="Schwartman J."/>
            <person name="Gilmore M."/>
            <person name="Abouelleil A."/>
            <person name="Cao P."/>
            <person name="Chapman S."/>
            <person name="Cusick C."/>
            <person name="Shea T."/>
            <person name="Young S."/>
            <person name="Neafsey D."/>
            <person name="Nusbaum C."/>
            <person name="Birren B."/>
        </authorList>
    </citation>
    <scope>NUCLEOTIDE SEQUENCE [LARGE SCALE GENOMIC DNA]</scope>
    <source>
        <strain evidence="5">4G2_DIV0659</strain>
    </source>
</reference>
<dbReference type="PROSITE" id="PS51450">
    <property type="entry name" value="LRR"/>
    <property type="match status" value="1"/>
</dbReference>
<dbReference type="AlphaFoldDB" id="A0A242CGV0"/>
<accession>A0A242CGV0</accession>
<keyword evidence="1" id="KW-0433">Leucine-rich repeat</keyword>
<dbReference type="Gene3D" id="3.80.10.10">
    <property type="entry name" value="Ribonuclease Inhibitor"/>
    <property type="match status" value="2"/>
</dbReference>
<dbReference type="Proteomes" id="UP000195139">
    <property type="component" value="Unassembled WGS sequence"/>
</dbReference>
<dbReference type="InterPro" id="IPR001611">
    <property type="entry name" value="Leu-rich_rpt"/>
</dbReference>
<keyword evidence="2" id="KW-0677">Repeat</keyword>
<dbReference type="EMBL" id="NGLE01000001">
    <property type="protein sequence ID" value="OTO09474.1"/>
    <property type="molecule type" value="Genomic_DNA"/>
</dbReference>
<dbReference type="STRING" id="1834181.A5880_000153"/>
<evidence type="ECO:0000313" key="4">
    <source>
        <dbReference type="EMBL" id="MEI5994663.1"/>
    </source>
</evidence>
<dbReference type="PANTHER" id="PTHR47566">
    <property type="match status" value="1"/>
</dbReference>
<dbReference type="Gene3D" id="3.10.20.320">
    <property type="entry name" value="Putative peptidoglycan bound protein (lpxtg motif)"/>
    <property type="match status" value="1"/>
</dbReference>
<reference evidence="4 6" key="2">
    <citation type="submission" date="2018-07" db="EMBL/GenBank/DDBJ databases">
        <title>The Genome Sequence of Enterococcus sp. DIV0659b.</title>
        <authorList>
            <consortium name="The Broad Institute Genomics Platform"/>
            <consortium name="The Broad Institute Genomic Center for Infectious Diseases"/>
            <person name="Earl A."/>
            <person name="Manson A."/>
            <person name="Schwartman J."/>
            <person name="Gilmore M."/>
            <person name="Abouelleil A."/>
            <person name="Cao P."/>
            <person name="Chapman S."/>
            <person name="Cusick C."/>
            <person name="Shea T."/>
            <person name="Young S."/>
            <person name="Neafsey D."/>
            <person name="Nusbaum C."/>
            <person name="Birren B."/>
        </authorList>
    </citation>
    <scope>NUCLEOTIDE SEQUENCE [LARGE SCALE GENOMIC DNA]</scope>
    <source>
        <strain evidence="4 6">4G2_DIV0659</strain>
    </source>
</reference>
<evidence type="ECO:0000256" key="2">
    <source>
        <dbReference type="ARBA" id="ARBA00022737"/>
    </source>
</evidence>
<dbReference type="InterPro" id="IPR052574">
    <property type="entry name" value="CDIRP"/>
</dbReference>
<dbReference type="InterPro" id="IPR009459">
    <property type="entry name" value="MucBP_dom"/>
</dbReference>
<keyword evidence="6" id="KW-1185">Reference proteome</keyword>
<dbReference type="OrthoDB" id="2174091at2"/>
<name>A0A242CGV0_9ENTE</name>
<feature type="domain" description="MucBP" evidence="3">
    <location>
        <begin position="551"/>
        <end position="613"/>
    </location>
</feature>
<evidence type="ECO:0000313" key="5">
    <source>
        <dbReference type="EMBL" id="OTO09474.1"/>
    </source>
</evidence>
<dbReference type="GO" id="GO:0035591">
    <property type="term" value="F:signaling adaptor activity"/>
    <property type="evidence" value="ECO:0007669"/>
    <property type="project" value="TreeGrafter"/>
</dbReference>
<dbReference type="RefSeq" id="WP_086329129.1">
    <property type="nucleotide sequence ID" value="NZ_NGLE02000001.1"/>
</dbReference>
<proteinExistence type="predicted"/>
<dbReference type="EMBL" id="NGLE02000001">
    <property type="protein sequence ID" value="MEI5994663.1"/>
    <property type="molecule type" value="Genomic_DNA"/>
</dbReference>
<evidence type="ECO:0000259" key="3">
    <source>
        <dbReference type="Pfam" id="PF06458"/>
    </source>
</evidence>
<dbReference type="Pfam" id="PF06458">
    <property type="entry name" value="MucBP"/>
    <property type="match status" value="1"/>
</dbReference>
<organism evidence="5">
    <name type="scientific">Candidatus Enterococcus mansonii</name>
    <dbReference type="NCBI Taxonomy" id="1834181"/>
    <lineage>
        <taxon>Bacteria</taxon>
        <taxon>Bacillati</taxon>
        <taxon>Bacillota</taxon>
        <taxon>Bacilli</taxon>
        <taxon>Lactobacillales</taxon>
        <taxon>Enterococcaceae</taxon>
        <taxon>Enterococcus</taxon>
    </lineage>
</organism>
<dbReference type="InterPro" id="IPR032675">
    <property type="entry name" value="LRR_dom_sf"/>
</dbReference>
<gene>
    <name evidence="5" type="ORF">A5880_000153</name>
    <name evidence="4" type="ORF">A5880_002249</name>
</gene>
<evidence type="ECO:0000313" key="6">
    <source>
        <dbReference type="Proteomes" id="UP000195139"/>
    </source>
</evidence>
<evidence type="ECO:0000256" key="1">
    <source>
        <dbReference type="ARBA" id="ARBA00022614"/>
    </source>
</evidence>